<dbReference type="InterPro" id="IPR036465">
    <property type="entry name" value="vWFA_dom_sf"/>
</dbReference>
<dbReference type="EMBL" id="CP060783">
    <property type="protein sequence ID" value="QNP50521.1"/>
    <property type="molecule type" value="Genomic_DNA"/>
</dbReference>
<proteinExistence type="predicted"/>
<dbReference type="SUPFAM" id="SSF53300">
    <property type="entry name" value="vWA-like"/>
    <property type="match status" value="1"/>
</dbReference>
<dbReference type="AlphaFoldDB" id="A0A7H0GQF5"/>
<name>A0A7H0GQF5_9BURK</name>
<evidence type="ECO:0008006" key="3">
    <source>
        <dbReference type="Google" id="ProtNLM"/>
    </source>
</evidence>
<dbReference type="KEGG" id="daer:H9K75_12400"/>
<keyword evidence="2" id="KW-1185">Reference proteome</keyword>
<dbReference type="Gene3D" id="3.40.50.410">
    <property type="entry name" value="von Willebrand factor, type A domain"/>
    <property type="match status" value="1"/>
</dbReference>
<accession>A0A7H0GQF5</accession>
<gene>
    <name evidence="1" type="ORF">H9K75_12400</name>
</gene>
<evidence type="ECO:0000313" key="1">
    <source>
        <dbReference type="EMBL" id="QNP50521.1"/>
    </source>
</evidence>
<protein>
    <recommendedName>
        <fullName evidence="3">VWA domain-containing protein</fullName>
    </recommendedName>
</protein>
<evidence type="ECO:0000313" key="2">
    <source>
        <dbReference type="Proteomes" id="UP000516028"/>
    </source>
</evidence>
<sequence>MAARGARALTAEHLRFRDLNPVSGRLHCVVLDCSSSMVMGGGLARAKGVLLDLFREAYQRREHVALISLGGDGVQLRLAPCKAGAWSDDWLIAPIGGGGGTPLSEALSCADDLLAAQAARGMQAWLWLMTDARTRELPVRPAHADLIRVLDFESGPVRLQKARALADVWGAEYLLPC</sequence>
<dbReference type="Proteomes" id="UP000516028">
    <property type="component" value="Chromosome"/>
</dbReference>
<reference evidence="1 2" key="1">
    <citation type="submission" date="2020-08" db="EMBL/GenBank/DDBJ databases">
        <title>Genome sequence of Diaphorobacter aerolatus KACC 16536T.</title>
        <authorList>
            <person name="Hyun D.-W."/>
            <person name="Bae J.-W."/>
        </authorList>
    </citation>
    <scope>NUCLEOTIDE SEQUENCE [LARGE SCALE GENOMIC DNA]</scope>
    <source>
        <strain evidence="1 2">KACC 16536</strain>
    </source>
</reference>
<organism evidence="1 2">
    <name type="scientific">Diaphorobacter aerolatus</name>
    <dbReference type="NCBI Taxonomy" id="1288495"/>
    <lineage>
        <taxon>Bacteria</taxon>
        <taxon>Pseudomonadati</taxon>
        <taxon>Pseudomonadota</taxon>
        <taxon>Betaproteobacteria</taxon>
        <taxon>Burkholderiales</taxon>
        <taxon>Comamonadaceae</taxon>
        <taxon>Diaphorobacter</taxon>
    </lineage>
</organism>